<accession>A0AAV5QPA7</accession>
<comment type="pathway">
    <text evidence="2">Protein modification; protein glycosylation.</text>
</comment>
<dbReference type="GeneID" id="90074365"/>
<feature type="transmembrane region" description="Helical" evidence="10">
    <location>
        <begin position="506"/>
        <end position="526"/>
    </location>
</feature>
<feature type="transmembrane region" description="Helical" evidence="10">
    <location>
        <begin position="187"/>
        <end position="207"/>
    </location>
</feature>
<comment type="subcellular location">
    <subcellularLocation>
        <location evidence="1 10">Endoplasmic reticulum membrane</location>
        <topology evidence="1 10">Multi-pass membrane protein</topology>
    </subcellularLocation>
</comment>
<evidence type="ECO:0000256" key="5">
    <source>
        <dbReference type="ARBA" id="ARBA00022824"/>
    </source>
</evidence>
<evidence type="ECO:0000256" key="3">
    <source>
        <dbReference type="ARBA" id="ARBA00010288"/>
    </source>
</evidence>
<feature type="transmembrane region" description="Helical" evidence="10">
    <location>
        <begin position="532"/>
        <end position="552"/>
    </location>
</feature>
<evidence type="ECO:0000313" key="12">
    <source>
        <dbReference type="Proteomes" id="UP001360560"/>
    </source>
</evidence>
<feature type="transmembrane region" description="Helical" evidence="10">
    <location>
        <begin position="464"/>
        <end position="485"/>
    </location>
</feature>
<dbReference type="RefSeq" id="XP_064853386.1">
    <property type="nucleotide sequence ID" value="XM_064997314.1"/>
</dbReference>
<keyword evidence="12" id="KW-1185">Reference proteome</keyword>
<dbReference type="GO" id="GO:0006488">
    <property type="term" value="P:dolichol-linked oligosaccharide biosynthetic process"/>
    <property type="evidence" value="ECO:0007669"/>
    <property type="project" value="InterPro"/>
</dbReference>
<gene>
    <name evidence="11" type="ORF">DASC09_037150</name>
</gene>
<feature type="transmembrane region" description="Helical" evidence="10">
    <location>
        <begin position="439"/>
        <end position="458"/>
    </location>
</feature>
<name>A0AAV5QPA7_9ASCO</name>
<dbReference type="Proteomes" id="UP001360560">
    <property type="component" value="Unassembled WGS sequence"/>
</dbReference>
<feature type="transmembrane region" description="Helical" evidence="10">
    <location>
        <begin position="14"/>
        <end position="32"/>
    </location>
</feature>
<comment type="function">
    <text evidence="9 10">Intramembrane glycolipid transporter that operates in the biosynthetic pathway of dolichol-linked oligosaccharides, the glycan precursors employed in protein asparagine (N)-glycosylation. The sequential addition of sugars to dolichol pyrophosphate produces dolichol-linked oligosaccharides containing fourteen sugars, including two GlcNAcs, nine mannoses and three glucoses. Once assembled, the oligosaccharide is transferred from the lipid to nascent proteins by oligosaccharyltransferases. The assembly of dolichol-linked oligosaccharides begins on the cytosolic side of the endoplasmic reticulum membrane and finishes in its lumen. RFT1 could mediate the translocation of the cytosolically oriented intermediate DolPP-GlcNAc2Man5, produced by ALG11, into the ER lumen where dolichol-linked oligosaccharides assembly continues. However, the intramembrane lipid transporter activity could not be confirmed in vitro.</text>
</comment>
<protein>
    <recommendedName>
        <fullName evidence="8 10">Man(5)GlcNAc(2)-PP-dolichol translocation protein RFT1</fullName>
    </recommendedName>
</protein>
<feature type="transmembrane region" description="Helical" evidence="10">
    <location>
        <begin position="363"/>
        <end position="387"/>
    </location>
</feature>
<evidence type="ECO:0000256" key="1">
    <source>
        <dbReference type="ARBA" id="ARBA00004477"/>
    </source>
</evidence>
<feature type="transmembrane region" description="Helical" evidence="10">
    <location>
        <begin position="147"/>
        <end position="166"/>
    </location>
</feature>
<evidence type="ECO:0000313" key="11">
    <source>
        <dbReference type="EMBL" id="GMM36390.1"/>
    </source>
</evidence>
<evidence type="ECO:0000256" key="2">
    <source>
        <dbReference type="ARBA" id="ARBA00004922"/>
    </source>
</evidence>
<keyword evidence="10" id="KW-0813">Transport</keyword>
<dbReference type="EMBL" id="BTFZ01000011">
    <property type="protein sequence ID" value="GMM36390.1"/>
    <property type="molecule type" value="Genomic_DNA"/>
</dbReference>
<evidence type="ECO:0000256" key="9">
    <source>
        <dbReference type="ARBA" id="ARBA00045912"/>
    </source>
</evidence>
<feature type="transmembrane region" description="Helical" evidence="10">
    <location>
        <begin position="103"/>
        <end position="123"/>
    </location>
</feature>
<evidence type="ECO:0000256" key="7">
    <source>
        <dbReference type="ARBA" id="ARBA00023136"/>
    </source>
</evidence>
<keyword evidence="4 10" id="KW-0812">Transmembrane</keyword>
<evidence type="ECO:0000256" key="4">
    <source>
        <dbReference type="ARBA" id="ARBA00022692"/>
    </source>
</evidence>
<feature type="transmembrane region" description="Helical" evidence="10">
    <location>
        <begin position="44"/>
        <end position="63"/>
    </location>
</feature>
<dbReference type="PANTHER" id="PTHR13117">
    <property type="entry name" value="ENDOPLASMIC RETICULUM MULTISPAN TRANSMEMBRANE PROTEIN-RELATED"/>
    <property type="match status" value="1"/>
</dbReference>
<organism evidence="11 12">
    <name type="scientific">Saccharomycopsis crataegensis</name>
    <dbReference type="NCBI Taxonomy" id="43959"/>
    <lineage>
        <taxon>Eukaryota</taxon>
        <taxon>Fungi</taxon>
        <taxon>Dikarya</taxon>
        <taxon>Ascomycota</taxon>
        <taxon>Saccharomycotina</taxon>
        <taxon>Saccharomycetes</taxon>
        <taxon>Saccharomycopsidaceae</taxon>
        <taxon>Saccharomycopsis</taxon>
    </lineage>
</organism>
<comment type="similarity">
    <text evidence="3 10">Belongs to the RFT1 family.</text>
</comment>
<feature type="transmembrane region" description="Helical" evidence="10">
    <location>
        <begin position="407"/>
        <end position="427"/>
    </location>
</feature>
<evidence type="ECO:0000256" key="10">
    <source>
        <dbReference type="RuleBase" id="RU365067"/>
    </source>
</evidence>
<evidence type="ECO:0000256" key="6">
    <source>
        <dbReference type="ARBA" id="ARBA00022989"/>
    </source>
</evidence>
<keyword evidence="6 10" id="KW-1133">Transmembrane helix</keyword>
<evidence type="ECO:0000256" key="8">
    <source>
        <dbReference type="ARBA" id="ARBA00044793"/>
    </source>
</evidence>
<dbReference type="PANTHER" id="PTHR13117:SF5">
    <property type="entry name" value="PROTEIN RFT1 HOMOLOG"/>
    <property type="match status" value="1"/>
</dbReference>
<comment type="caution">
    <text evidence="11">The sequence shown here is derived from an EMBL/GenBank/DDBJ whole genome shotgun (WGS) entry which is preliminary data.</text>
</comment>
<dbReference type="GO" id="GO:0034203">
    <property type="term" value="P:glycolipid translocation"/>
    <property type="evidence" value="ECO:0007669"/>
    <property type="project" value="TreeGrafter"/>
</dbReference>
<proteinExistence type="inferred from homology"/>
<feature type="transmembrane region" description="Helical" evidence="10">
    <location>
        <begin position="219"/>
        <end position="239"/>
    </location>
</feature>
<dbReference type="AlphaFoldDB" id="A0AAV5QPA7"/>
<dbReference type="InterPro" id="IPR007594">
    <property type="entry name" value="RFT1"/>
</dbReference>
<dbReference type="GO" id="GO:0005789">
    <property type="term" value="C:endoplasmic reticulum membrane"/>
    <property type="evidence" value="ECO:0007669"/>
    <property type="project" value="UniProtKB-SubCell"/>
</dbReference>
<keyword evidence="5 10" id="KW-0256">Endoplasmic reticulum</keyword>
<keyword evidence="7 10" id="KW-0472">Membrane</keyword>
<reference evidence="11 12" key="1">
    <citation type="journal article" date="2023" name="Elife">
        <title>Identification of key yeast species and microbe-microbe interactions impacting larval growth of Drosophila in the wild.</title>
        <authorList>
            <person name="Mure A."/>
            <person name="Sugiura Y."/>
            <person name="Maeda R."/>
            <person name="Honda K."/>
            <person name="Sakurai N."/>
            <person name="Takahashi Y."/>
            <person name="Watada M."/>
            <person name="Katoh T."/>
            <person name="Gotoh A."/>
            <person name="Gotoh Y."/>
            <person name="Taniguchi I."/>
            <person name="Nakamura K."/>
            <person name="Hayashi T."/>
            <person name="Katayama T."/>
            <person name="Uemura T."/>
            <person name="Hattori Y."/>
        </authorList>
    </citation>
    <scope>NUCLEOTIDE SEQUENCE [LARGE SCALE GENOMIC DNA]</scope>
    <source>
        <strain evidence="11 12">SC-9</strain>
    </source>
</reference>
<dbReference type="Pfam" id="PF04506">
    <property type="entry name" value="Rft-1"/>
    <property type="match status" value="1"/>
</dbReference>
<sequence length="568" mass="65406">MAQKIMTDPQFSSVIRYSLYFGAVFKLVTFLFNQLLIKFVPPSYLAFNNFLEFLINSITFFAAEGIRLSCQRIPNANKKSSEETKPLLISNTYEGSSQSIINLSYLPLVLGVPISSVIIYLQFGNFTEYFQENDGIVSTLLLGSKNLQISVIVVTTGVSIMLNLLTEPFYNLVNYNSQFHLRTKYESTGLIVNCFFNFLTIATAKKLCTSNPRVFDELAILIFALGKLFYSITVYLLYYQNYQKNEIPMVRLTPQKIINKDDNSYYFDKYILNYWKTIFLQMIFKNFLTEGDKFIFNYFFDLNQQGIYSIINNYGSLITRLVFNPIEESLKLILSKMFTATDDKNKKNSTQSSMKIIRLILKFYIYLTFVLVLFGYFNAPFLGELFFTKIIKVSWWNANASTVKSLITFYVIYLPFLAINGIFEAFCQSISTDESIKKYSYFLSVCSLVFFGNCYLFIEVLQLQLAGLVISNIVNMGLRIFYCSISIKNFYSTAGSVKVFDFNDIIGNWKLFLGVSIGVLSIQIQLNGITQSFTGLLKNLGIAVFYVGFIIYNERSQLIPYFSKFQRK</sequence>